<feature type="compositionally biased region" description="Polar residues" evidence="1">
    <location>
        <begin position="101"/>
        <end position="111"/>
    </location>
</feature>
<organism evidence="2 3">
    <name type="scientific">Elsinoe australis</name>
    <dbReference type="NCBI Taxonomy" id="40998"/>
    <lineage>
        <taxon>Eukaryota</taxon>
        <taxon>Fungi</taxon>
        <taxon>Dikarya</taxon>
        <taxon>Ascomycota</taxon>
        <taxon>Pezizomycotina</taxon>
        <taxon>Dothideomycetes</taxon>
        <taxon>Dothideomycetidae</taxon>
        <taxon>Myriangiales</taxon>
        <taxon>Elsinoaceae</taxon>
        <taxon>Elsinoe</taxon>
    </lineage>
</organism>
<feature type="compositionally biased region" description="Low complexity" evidence="1">
    <location>
        <begin position="624"/>
        <end position="647"/>
    </location>
</feature>
<proteinExistence type="predicted"/>
<feature type="compositionally biased region" description="Polar residues" evidence="1">
    <location>
        <begin position="14"/>
        <end position="37"/>
    </location>
</feature>
<feature type="region of interest" description="Disordered" evidence="1">
    <location>
        <begin position="1"/>
        <end position="122"/>
    </location>
</feature>
<evidence type="ECO:0000313" key="3">
    <source>
        <dbReference type="Proteomes" id="UP000308133"/>
    </source>
</evidence>
<feature type="compositionally biased region" description="Polar residues" evidence="1">
    <location>
        <begin position="566"/>
        <end position="579"/>
    </location>
</feature>
<evidence type="ECO:0000256" key="1">
    <source>
        <dbReference type="SAM" id="MobiDB-lite"/>
    </source>
</evidence>
<feature type="region of interest" description="Disordered" evidence="1">
    <location>
        <begin position="464"/>
        <end position="489"/>
    </location>
</feature>
<protein>
    <submittedName>
        <fullName evidence="2">Uncharacterized protein</fullName>
    </submittedName>
</protein>
<dbReference type="AlphaFoldDB" id="A0A4U7AW26"/>
<dbReference type="Proteomes" id="UP000308133">
    <property type="component" value="Unassembled WGS sequence"/>
</dbReference>
<gene>
    <name evidence="2" type="ORF">C1H76_7072</name>
</gene>
<dbReference type="EMBL" id="PTQR01000086">
    <property type="protein sequence ID" value="TKX20686.1"/>
    <property type="molecule type" value="Genomic_DNA"/>
</dbReference>
<feature type="compositionally biased region" description="Polar residues" evidence="1">
    <location>
        <begin position="272"/>
        <end position="295"/>
    </location>
</feature>
<accession>A0A4U7AW26</accession>
<evidence type="ECO:0000313" key="2">
    <source>
        <dbReference type="EMBL" id="TKX20686.1"/>
    </source>
</evidence>
<feature type="compositionally biased region" description="Acidic residues" evidence="1">
    <location>
        <begin position="738"/>
        <end position="757"/>
    </location>
</feature>
<feature type="compositionally biased region" description="Polar residues" evidence="1">
    <location>
        <begin position="384"/>
        <end position="415"/>
    </location>
</feature>
<feature type="compositionally biased region" description="Basic and acidic residues" evidence="1">
    <location>
        <begin position="680"/>
        <end position="697"/>
    </location>
</feature>
<feature type="region of interest" description="Disordered" evidence="1">
    <location>
        <begin position="370"/>
        <end position="437"/>
    </location>
</feature>
<reference evidence="2 3" key="1">
    <citation type="submission" date="2018-02" db="EMBL/GenBank/DDBJ databases">
        <title>Draft genome sequences of Elsinoe sp., causing black scab on jojoba.</title>
        <authorList>
            <person name="Stodart B."/>
            <person name="Jeffress S."/>
            <person name="Ash G."/>
            <person name="Arun Chinnappa K."/>
        </authorList>
    </citation>
    <scope>NUCLEOTIDE SEQUENCE [LARGE SCALE GENOMIC DNA]</scope>
    <source>
        <strain evidence="2 3">Hillstone_2</strain>
    </source>
</reference>
<feature type="region of interest" description="Disordered" evidence="1">
    <location>
        <begin position="272"/>
        <end position="298"/>
    </location>
</feature>
<sequence>MQSSMQIPGLSLGGPSSTQHPPQNAPSNVSSITSAPVAQSAYRIAPASSTLPGPNNEFNSQPAQNLASHEYNALQSAQPTSLGVAPPSQAMDSGREEGELSSASMETSSFAPSPVAGQKRKASTVLDGMPSTKMNVGFNDVSSLPFHPASHEWRNYEKRGLATVAALIRNGYDPDDLLAHAMEIARIMKLRSEPGAMVAPETEVGPQNSESVYANAGDADVSVYPSVAHAAQPSTNTTYTSGLHQQAFFNQSDPTATVTTHIEIPNNVSSNVAAGQQSTPIPVSVQTKKPTSQKAAPQDRASYLAKLSALKSTKPAPVTSAGANQIPTLSTTTVATQLPAPTPAVTGATRPTPKRDLTEILKKKIAALKAQKSKAETGQPVVPSAQSVTTSNPVTPALSSPSVFTPPLASSTMTSGRKRPTAAELNESEAELYSDMPSDSNISNAFAMNTYRDDDDVKMIIEVSSSEDEDEDMENVSAPKTVHPDGRQKSYDEMLRDLDLLKAQLRAKEQKRAGLPKSPLPISRAISSATSEITQPISLGDSVQAAQATGPEEPISTADGKVAPLTSAQAPSVQVSETSLPGVAGLPAEVEQAPSSNSAVPGASIPSEAAPPAKPNIPSSSEYSSMDETTTSQSSSSRPGSGHQRQSTENPLIDPAAPTPMEIAETSSEMLSTEDDDADSDSHDSDAMDFSSDHSSDYEPDDAPAAAIPARREQRDAPLGNVPTPRDLAQVSSAQASTDDDGDDETGDEEDESGAEPVEERDPSLSPQLSDEFDENWQRPSPAYPASNVIIHTESDTGTPAAPAATDQQQVFTPF</sequence>
<feature type="compositionally biased region" description="Acidic residues" evidence="1">
    <location>
        <begin position="465"/>
        <end position="474"/>
    </location>
</feature>
<comment type="caution">
    <text evidence="2">The sequence shown here is derived from an EMBL/GenBank/DDBJ whole genome shotgun (WGS) entry which is preliminary data.</text>
</comment>
<feature type="region of interest" description="Disordered" evidence="1">
    <location>
        <begin position="533"/>
        <end position="815"/>
    </location>
</feature>
<feature type="compositionally biased region" description="Polar residues" evidence="1">
    <location>
        <begin position="47"/>
        <end position="81"/>
    </location>
</feature>
<name>A0A4U7AW26_9PEZI</name>